<dbReference type="SUPFAM" id="SSF53300">
    <property type="entry name" value="vWA-like"/>
    <property type="match status" value="1"/>
</dbReference>
<dbReference type="InterPro" id="IPR036465">
    <property type="entry name" value="vWFA_dom_sf"/>
</dbReference>
<dbReference type="InterPro" id="IPR013783">
    <property type="entry name" value="Ig-like_fold"/>
</dbReference>
<name>A0A1L8SYT6_9ENTE</name>
<accession>A0A1L8SYT6</accession>
<dbReference type="Gene3D" id="2.60.40.2110">
    <property type="match status" value="1"/>
</dbReference>
<keyword evidence="2" id="KW-0964">Secreted</keyword>
<dbReference type="OrthoDB" id="2056845at2"/>
<dbReference type="Gene3D" id="2.60.40.1140">
    <property type="entry name" value="Collagen-binding surface protein Cna, B-type domain"/>
    <property type="match status" value="1"/>
</dbReference>
<gene>
    <name evidence="7" type="ORF">RV00_GL000001</name>
</gene>
<evidence type="ECO:0000313" key="8">
    <source>
        <dbReference type="Proteomes" id="UP000183700"/>
    </source>
</evidence>
<feature type="chain" id="PRO_5039167097" description="VWFA domain-containing protein" evidence="5">
    <location>
        <begin position="22"/>
        <end position="1081"/>
    </location>
</feature>
<dbReference type="RefSeq" id="WP_071860557.1">
    <property type="nucleotide sequence ID" value="NZ_JBHLVS010000004.1"/>
</dbReference>
<dbReference type="InterPro" id="IPR002035">
    <property type="entry name" value="VWF_A"/>
</dbReference>
<evidence type="ECO:0000256" key="2">
    <source>
        <dbReference type="ARBA" id="ARBA00022525"/>
    </source>
</evidence>
<keyword evidence="4" id="KW-0472">Membrane</keyword>
<dbReference type="Gene3D" id="3.40.50.410">
    <property type="entry name" value="von Willebrand factor, type A domain"/>
    <property type="match status" value="1"/>
</dbReference>
<evidence type="ECO:0000313" key="7">
    <source>
        <dbReference type="EMBL" id="OJG37044.1"/>
    </source>
</evidence>
<dbReference type="AlphaFoldDB" id="A0A1L8SYT6"/>
<reference evidence="7 8" key="1">
    <citation type="submission" date="2014-12" db="EMBL/GenBank/DDBJ databases">
        <title>Draft genome sequences of 29 type strains of Enterococci.</title>
        <authorList>
            <person name="Zhong Z."/>
            <person name="Sun Z."/>
            <person name="Liu W."/>
            <person name="Zhang W."/>
            <person name="Zhang H."/>
        </authorList>
    </citation>
    <scope>NUCLEOTIDE SEQUENCE [LARGE SCALE GENOMIC DNA]</scope>
    <source>
        <strain evidence="7 8">DSM 22802</strain>
    </source>
</reference>
<dbReference type="Gene3D" id="2.60.40.10">
    <property type="entry name" value="Immunoglobulins"/>
    <property type="match status" value="2"/>
</dbReference>
<dbReference type="PROSITE" id="PS50234">
    <property type="entry name" value="VWFA"/>
    <property type="match status" value="1"/>
</dbReference>
<evidence type="ECO:0000256" key="4">
    <source>
        <dbReference type="SAM" id="Phobius"/>
    </source>
</evidence>
<evidence type="ECO:0000256" key="3">
    <source>
        <dbReference type="ARBA" id="ARBA00022729"/>
    </source>
</evidence>
<dbReference type="EMBL" id="JXKM01000001">
    <property type="protein sequence ID" value="OJG37044.1"/>
    <property type="molecule type" value="Genomic_DNA"/>
</dbReference>
<keyword evidence="4" id="KW-0812">Transmembrane</keyword>
<proteinExistence type="inferred from homology"/>
<dbReference type="Proteomes" id="UP000183700">
    <property type="component" value="Unassembled WGS sequence"/>
</dbReference>
<keyword evidence="3 5" id="KW-0732">Signal</keyword>
<dbReference type="Pfam" id="PF00092">
    <property type="entry name" value="VWA"/>
    <property type="match status" value="1"/>
</dbReference>
<comment type="caution">
    <text evidence="7">The sequence shown here is derived from an EMBL/GenBank/DDBJ whole genome shotgun (WGS) entry which is preliminary data.</text>
</comment>
<dbReference type="Pfam" id="PF17802">
    <property type="entry name" value="SpaA"/>
    <property type="match status" value="2"/>
</dbReference>
<evidence type="ECO:0000256" key="1">
    <source>
        <dbReference type="ARBA" id="ARBA00007257"/>
    </source>
</evidence>
<feature type="domain" description="VWFA" evidence="6">
    <location>
        <begin position="316"/>
        <end position="468"/>
    </location>
</feature>
<dbReference type="InterPro" id="IPR049319">
    <property type="entry name" value="GBS104-like_Ig"/>
</dbReference>
<dbReference type="PANTHER" id="PTHR36108">
    <property type="entry name" value="COLOSSIN-B-RELATED"/>
    <property type="match status" value="1"/>
</dbReference>
<keyword evidence="8" id="KW-1185">Reference proteome</keyword>
<dbReference type="InterPro" id="IPR041033">
    <property type="entry name" value="SpaA_PFL_dom_1"/>
</dbReference>
<protein>
    <recommendedName>
        <fullName evidence="6">VWFA domain-containing protein</fullName>
    </recommendedName>
</protein>
<dbReference type="PANTHER" id="PTHR36108:SF13">
    <property type="entry name" value="COLOSSIN-B-RELATED"/>
    <property type="match status" value="1"/>
</dbReference>
<dbReference type="Pfam" id="PF21426">
    <property type="entry name" value="GBS104-like_Ig"/>
    <property type="match status" value="1"/>
</dbReference>
<keyword evidence="4" id="KW-1133">Transmembrane helix</keyword>
<evidence type="ECO:0000259" key="6">
    <source>
        <dbReference type="PROSITE" id="PS50234"/>
    </source>
</evidence>
<feature type="signal peptide" evidence="5">
    <location>
        <begin position="1"/>
        <end position="21"/>
    </location>
</feature>
<dbReference type="STRING" id="319970.RV00_GL000001"/>
<organism evidence="7 8">
    <name type="scientific">Enterococcus devriesei</name>
    <dbReference type="NCBI Taxonomy" id="319970"/>
    <lineage>
        <taxon>Bacteria</taxon>
        <taxon>Bacillati</taxon>
        <taxon>Bacillota</taxon>
        <taxon>Bacilli</taxon>
        <taxon>Lactobacillales</taxon>
        <taxon>Enterococcaceae</taxon>
        <taxon>Enterococcus</taxon>
    </lineage>
</organism>
<evidence type="ECO:0000256" key="5">
    <source>
        <dbReference type="SAM" id="SignalP"/>
    </source>
</evidence>
<sequence>MRKTSLLLFLVLVLSFFTDVALPTMSAQATTLEKEIINEKFLTLSYTCESKKGSNRWEIKIDRQSEEKLMKQRLKLKIVDEKNEPIAYPTSKKMIEQDSWLIEKDYSGELKTQLLFELPKSVKKLQLFLQIDQKSSLDTEAKIQENILENEQPYLLTVNLKDTTEANRVTSEDLKTPVTVESKEFVGPKRLPQPDESVQRGRITQESSIYRSLYENKETQYTTDATGTYPTVAWQPEGQTNVINHQGGYETQAGWDNQTSWNVEQDTYQNSYIKYGDESANPNIQLRKYAQQTSKPDEFKIKLNVRGNRRQKPGIDILLLLDNSGSMSHSVNNTGKSKKKSASDAIGSLITELKKKQSGSNIRIGAHIFSSYEKKNIYDGGQWPENMTTKQLTSDTSVWDQITSDYDSLPPEGETFTQRALMEADKIFGSGESGEREKFLFILTDGSPNLSYLPANPAEAKKSSDIYIDNVYIKNWNATDVDDNFKKGDSIRASGSKTNFIGPWQIPGTSYYLNSHLTPANSTAYDLKNKGIEIHTLAVDIKPMVSGNYSDHTKAELARGLAKMSSKKADDSSDENSNYFFYHADNVDELAAEMQSWYETITLAVEKGKINDPLGEMVELVKESPPTVRVLENGAPAIPEKQRPTIAVTNNHREIEVTNINLTDNQEIEVEYTVRLKTTDKSFVSGQWYPANNTTTLAPTPERTTDQLEFGIPSVKWSKADFVIPVKKIWEDTFDGTADYWKLRPSDLTVALQEQVNGKWQTIEEKVLNEANGWTKKFSAVAGGPDNHYRVIEPNHTAGYKAPKINQMDFTSETIAKDGIEITNTLLRSNHSFWKFKEDGQTVFVADLPKFQVKRKDGTILATDLTPDKFGKVVINDFAIGDYVVEETYVPVGFLPIADFEISVREKDSLDALVFKVNDSSEDFHALNTLKDFTLRVEKVGPDGKQLSGATFRLIGSEYDVTKKDGPIFDFSALRPGVYTLTEVENPEGYERIEEPIQFRITVSGLVEISPHAHVAGSGGISKAGNTIELTVTNKKIQTGTLPYTGEGGVRKFFLTAGVMMLLGMILSLVYLYVNRRQPHN</sequence>
<comment type="similarity">
    <text evidence="1">Belongs to the serine-aspartate repeat-containing protein (SDr) family.</text>
</comment>
<feature type="transmembrane region" description="Helical" evidence="4">
    <location>
        <begin position="1053"/>
        <end position="1074"/>
    </location>
</feature>
<dbReference type="CDD" id="cd00198">
    <property type="entry name" value="vWFA"/>
    <property type="match status" value="1"/>
</dbReference>
<dbReference type="SMART" id="SM00327">
    <property type="entry name" value="VWA"/>
    <property type="match status" value="1"/>
</dbReference>